<keyword evidence="2" id="KW-1185">Reference proteome</keyword>
<gene>
    <name evidence="1" type="ORF">CFP75_39710</name>
</gene>
<accession>A0A229R9H5</accession>
<reference evidence="1 2" key="1">
    <citation type="submission" date="2017-07" db="EMBL/GenBank/DDBJ databases">
        <title>Amycolatopsis alba DSM 44262 Genome sequencing and assembly.</title>
        <authorList>
            <person name="Kaur N."/>
            <person name="Mayilraj S."/>
        </authorList>
    </citation>
    <scope>NUCLEOTIDE SEQUENCE [LARGE SCALE GENOMIC DNA]</scope>
    <source>
        <strain evidence="1 2">DSM 44262</strain>
    </source>
</reference>
<dbReference type="RefSeq" id="WP_020636176.1">
    <property type="nucleotide sequence ID" value="NZ_KB913032.1"/>
</dbReference>
<dbReference type="Proteomes" id="UP000215563">
    <property type="component" value="Unassembled WGS sequence"/>
</dbReference>
<evidence type="ECO:0000313" key="1">
    <source>
        <dbReference type="EMBL" id="OXM43129.1"/>
    </source>
</evidence>
<comment type="caution">
    <text evidence="1">The sequence shown here is derived from an EMBL/GenBank/DDBJ whole genome shotgun (WGS) entry which is preliminary data.</text>
</comment>
<name>A0A229R9H5_AMYAL</name>
<dbReference type="OrthoDB" id="9981980at2"/>
<evidence type="ECO:0000313" key="2">
    <source>
        <dbReference type="Proteomes" id="UP000215563"/>
    </source>
</evidence>
<dbReference type="AlphaFoldDB" id="A0A229R9H5"/>
<sequence length="186" mass="19839">MDTDDNGAPQARGPALTDYLTGFPAPLAVAGTGLGLGTITSWSSHGADDLTTALEVLYAHGTRLALAITTVRSTHGIDPRGLPIETPAIQLINFLTRAAVHTTPEDPAARLEHDRNIQHTTDQAPRTTVTVLCDGHPVTGQRVTVLEHAVIELPWHDKHTVLCAGPHDILDTLTLRTATPEDLAHL</sequence>
<proteinExistence type="predicted"/>
<organism evidence="1 2">
    <name type="scientific">Amycolatopsis alba DSM 44262</name>
    <dbReference type="NCBI Taxonomy" id="1125972"/>
    <lineage>
        <taxon>Bacteria</taxon>
        <taxon>Bacillati</taxon>
        <taxon>Actinomycetota</taxon>
        <taxon>Actinomycetes</taxon>
        <taxon>Pseudonocardiales</taxon>
        <taxon>Pseudonocardiaceae</taxon>
        <taxon>Amycolatopsis</taxon>
    </lineage>
</organism>
<protein>
    <submittedName>
        <fullName evidence="1">Uncharacterized protein</fullName>
    </submittedName>
</protein>
<dbReference type="EMBL" id="NMQU01000158">
    <property type="protein sequence ID" value="OXM43129.1"/>
    <property type="molecule type" value="Genomic_DNA"/>
</dbReference>